<feature type="domain" description="HpcH/HpaI aldolase/citrate lyase" evidence="26">
    <location>
        <begin position="1"/>
        <end position="225"/>
    </location>
</feature>
<dbReference type="FunFam" id="3.20.20.60:FF:000014">
    <property type="entry name" value="Citrate lyase subunit beta-like protein"/>
    <property type="match status" value="1"/>
</dbReference>
<evidence type="ECO:0000256" key="15">
    <source>
        <dbReference type="ARBA" id="ARBA00051672"/>
    </source>
</evidence>
<evidence type="ECO:0000256" key="20">
    <source>
        <dbReference type="ARBA" id="ARBA00072098"/>
    </source>
</evidence>
<evidence type="ECO:0000256" key="4">
    <source>
        <dbReference type="ARBA" id="ARBA00012636"/>
    </source>
</evidence>
<reference evidence="27 28" key="1">
    <citation type="submission" date="2019-01" db="EMBL/GenBank/DDBJ databases">
        <authorList>
            <person name="Sayadi A."/>
        </authorList>
    </citation>
    <scope>NUCLEOTIDE SEQUENCE [LARGE SCALE GENOMIC DNA]</scope>
</reference>
<evidence type="ECO:0000256" key="6">
    <source>
        <dbReference type="ARBA" id="ARBA00022723"/>
    </source>
</evidence>
<feature type="binding site" evidence="25">
    <location>
        <position position="122"/>
    </location>
    <ligand>
        <name>Mg(2+)</name>
        <dbReference type="ChEBI" id="CHEBI:18420"/>
    </ligand>
</feature>
<dbReference type="InterPro" id="IPR011206">
    <property type="entry name" value="Citrate_lyase_beta/mcl1/mcl2"/>
</dbReference>
<dbReference type="GO" id="GO:0004474">
    <property type="term" value="F:malate synthase activity"/>
    <property type="evidence" value="ECO:0007669"/>
    <property type="project" value="UniProtKB-EC"/>
</dbReference>
<evidence type="ECO:0000256" key="16">
    <source>
        <dbReference type="ARBA" id="ARBA00055540"/>
    </source>
</evidence>
<keyword evidence="6 25" id="KW-0479">Metal-binding</keyword>
<evidence type="ECO:0000256" key="11">
    <source>
        <dbReference type="ARBA" id="ARBA00023128"/>
    </source>
</evidence>
<keyword evidence="28" id="KW-1185">Reference proteome</keyword>
<gene>
    <name evidence="27" type="ORF">CALMAC_LOCUS10997</name>
</gene>
<dbReference type="Proteomes" id="UP000410492">
    <property type="component" value="Unassembled WGS sequence"/>
</dbReference>
<keyword evidence="9" id="KW-0809">Transit peptide</keyword>
<evidence type="ECO:0000256" key="19">
    <source>
        <dbReference type="ARBA" id="ARBA00066840"/>
    </source>
</evidence>
<evidence type="ECO:0000256" key="5">
    <source>
        <dbReference type="ARBA" id="ARBA00022679"/>
    </source>
</evidence>
<dbReference type="GO" id="GO:0005739">
    <property type="term" value="C:mitochondrion"/>
    <property type="evidence" value="ECO:0007669"/>
    <property type="project" value="UniProtKB-SubCell"/>
</dbReference>
<dbReference type="EC" id="3.1.2.30" evidence="18"/>
<feature type="binding site" evidence="24">
    <location>
        <position position="61"/>
    </location>
    <ligand>
        <name>substrate</name>
    </ligand>
</feature>
<evidence type="ECO:0000256" key="3">
    <source>
        <dbReference type="ARBA" id="ARBA00011233"/>
    </source>
</evidence>
<evidence type="ECO:0000256" key="7">
    <source>
        <dbReference type="ARBA" id="ARBA00022801"/>
    </source>
</evidence>
<proteinExistence type="inferred from homology"/>
<sequence>MYVPGDDTKKINKAVGLDVDFIALDCEDGVAINRKDDARKTIRQFLDELRPKSIKGDLGVRVNSIDTGLCGDDLTSCLSSKNIPDTILLPKVESTEELNWFADKTDSLLKNDQKINLIVYIETALAFVNLTHICQHAVELSNNKRFIAAGLVFGSDDFCASIGASRTEDCSEVSYARQKLVLTAKAFNLQAIDMVYIKYKDLEGLRRQCEQGKRMGFTGKQVIHPSQVPVVQEAFLPNKEQMEWAEGLLKAFEEHQKSGKGAFTYRGSMIDMPTMKQAQNVLELSKLAK</sequence>
<evidence type="ECO:0000256" key="1">
    <source>
        <dbReference type="ARBA" id="ARBA00001946"/>
    </source>
</evidence>
<evidence type="ECO:0000256" key="8">
    <source>
        <dbReference type="ARBA" id="ARBA00022842"/>
    </source>
</evidence>
<accession>A0A653CQN0</accession>
<evidence type="ECO:0000256" key="23">
    <source>
        <dbReference type="ARBA" id="ARBA00083020"/>
    </source>
</evidence>
<evidence type="ECO:0000256" key="10">
    <source>
        <dbReference type="ARBA" id="ARBA00022990"/>
    </source>
</evidence>
<dbReference type="SUPFAM" id="SSF51621">
    <property type="entry name" value="Phosphoenolpyruvate/pyruvate domain"/>
    <property type="match status" value="1"/>
</dbReference>
<evidence type="ECO:0000256" key="18">
    <source>
        <dbReference type="ARBA" id="ARBA00066460"/>
    </source>
</evidence>
<keyword evidence="10" id="KW-0007">Acetylation</keyword>
<dbReference type="EC" id="2.3.3.9" evidence="4"/>
<evidence type="ECO:0000256" key="17">
    <source>
        <dbReference type="ARBA" id="ARBA00061542"/>
    </source>
</evidence>
<evidence type="ECO:0000313" key="27">
    <source>
        <dbReference type="EMBL" id="VEN50122.1"/>
    </source>
</evidence>
<keyword evidence="7" id="KW-0378">Hydrolase</keyword>
<keyword evidence="5" id="KW-0808">Transferase</keyword>
<feature type="binding site" evidence="25">
    <location>
        <position position="157"/>
    </location>
    <ligand>
        <name>Mg(2+)</name>
        <dbReference type="ChEBI" id="CHEBI:18420"/>
    </ligand>
</feature>
<evidence type="ECO:0000256" key="22">
    <source>
        <dbReference type="ARBA" id="ARBA00076788"/>
    </source>
</evidence>
<comment type="cofactor">
    <cofactor evidence="1">
        <name>Mg(2+)</name>
        <dbReference type="ChEBI" id="CHEBI:18420"/>
    </cofactor>
</comment>
<evidence type="ECO:0000259" key="26">
    <source>
        <dbReference type="Pfam" id="PF03328"/>
    </source>
</evidence>
<name>A0A653CQN0_CALMS</name>
<dbReference type="EC" id="4.1.3.25" evidence="19"/>
<evidence type="ECO:0000256" key="14">
    <source>
        <dbReference type="ARBA" id="ARBA00051623"/>
    </source>
</evidence>
<evidence type="ECO:0000313" key="28">
    <source>
        <dbReference type="Proteomes" id="UP000410492"/>
    </source>
</evidence>
<protein>
    <recommendedName>
        <fullName evidence="20">Citramalyl-CoA lyase, mitochondrial</fullName>
        <ecNumber evidence="4">2.3.3.9</ecNumber>
        <ecNumber evidence="18">3.1.2.30</ecNumber>
        <ecNumber evidence="19">4.1.3.25</ecNumber>
    </recommendedName>
    <alternativeName>
        <fullName evidence="22">(3S)-malyl-CoA thioesterase</fullName>
    </alternativeName>
    <alternativeName>
        <fullName evidence="23">Beta-methylmalate synthase</fullName>
    </alternativeName>
    <alternativeName>
        <fullName evidence="21">Malate synthase</fullName>
    </alternativeName>
</protein>
<evidence type="ECO:0000256" key="2">
    <source>
        <dbReference type="ARBA" id="ARBA00004173"/>
    </source>
</evidence>
<dbReference type="AlphaFoldDB" id="A0A653CQN0"/>
<comment type="catalytic activity">
    <reaction evidence="14">
        <text>propanoyl-CoA + glyoxylate + H2O = 3-methylmalate + CoA + H(+)</text>
        <dbReference type="Rhea" id="RHEA:47628"/>
        <dbReference type="ChEBI" id="CHEBI:15377"/>
        <dbReference type="ChEBI" id="CHEBI:15378"/>
        <dbReference type="ChEBI" id="CHEBI:36655"/>
        <dbReference type="ChEBI" id="CHEBI:57287"/>
        <dbReference type="ChEBI" id="CHEBI:57392"/>
        <dbReference type="ChEBI" id="CHEBI:87810"/>
    </reaction>
</comment>
<feature type="binding site" evidence="24">
    <location>
        <position position="122"/>
    </location>
    <ligand>
        <name>substrate</name>
    </ligand>
</feature>
<dbReference type="PIRSF" id="PIRSF015582">
    <property type="entry name" value="Cit_lyase_B"/>
    <property type="match status" value="1"/>
</dbReference>
<comment type="subunit">
    <text evidence="3">Homotrimer.</text>
</comment>
<dbReference type="InterPro" id="IPR040442">
    <property type="entry name" value="Pyrv_kinase-like_dom_sf"/>
</dbReference>
<comment type="similarity">
    <text evidence="17">Belongs to the HpcH/HpaI aldolase family. Citrate lyase beta subunit-like subfamily.</text>
</comment>
<comment type="function">
    <text evidence="16">Mitochondrial citramalyl-CoA lyase indirectly involved in the vitamin B12 metabolism. Converts citramalyl-CoA into acetyl-CoA and pyruvate in the C5-dicarboxylate catabolism pathway. The C5-dicarboxylate catabolism pathway is required to detoxify itaconate, a vitamin B12-poisoning metabolite. Also acts as a malate synthase in vitro, converting glyoxylate and acetyl-CoA to malate. Also displays malyl-CoA thioesterase activity. Also acts as a beta-methylmalate synthase in vitro, by mediating conversion of glyoxylate and propionyl-CoA to beta-methylmalate. Also has very weak citramalate synthase activity in vitro.</text>
</comment>
<dbReference type="InterPro" id="IPR040186">
    <property type="entry name" value="Citramalyl-CoA_lyase"/>
</dbReference>
<dbReference type="GO" id="GO:0046872">
    <property type="term" value="F:metal ion binding"/>
    <property type="evidence" value="ECO:0007669"/>
    <property type="project" value="UniProtKB-KW"/>
</dbReference>
<evidence type="ECO:0000256" key="21">
    <source>
        <dbReference type="ARBA" id="ARBA00076231"/>
    </source>
</evidence>
<keyword evidence="12" id="KW-0456">Lyase</keyword>
<dbReference type="InterPro" id="IPR015813">
    <property type="entry name" value="Pyrv/PenolPyrv_kinase-like_dom"/>
</dbReference>
<evidence type="ECO:0000256" key="24">
    <source>
        <dbReference type="PIRSR" id="PIRSR015582-1"/>
    </source>
</evidence>
<organism evidence="27 28">
    <name type="scientific">Callosobruchus maculatus</name>
    <name type="common">Southern cowpea weevil</name>
    <name type="synonym">Pulse bruchid</name>
    <dbReference type="NCBI Taxonomy" id="64391"/>
    <lineage>
        <taxon>Eukaryota</taxon>
        <taxon>Metazoa</taxon>
        <taxon>Ecdysozoa</taxon>
        <taxon>Arthropoda</taxon>
        <taxon>Hexapoda</taxon>
        <taxon>Insecta</taxon>
        <taxon>Pterygota</taxon>
        <taxon>Neoptera</taxon>
        <taxon>Endopterygota</taxon>
        <taxon>Coleoptera</taxon>
        <taxon>Polyphaga</taxon>
        <taxon>Cucujiformia</taxon>
        <taxon>Chrysomeloidea</taxon>
        <taxon>Chrysomelidae</taxon>
        <taxon>Bruchinae</taxon>
        <taxon>Bruchini</taxon>
        <taxon>Callosobruchus</taxon>
    </lineage>
</organism>
<comment type="subcellular location">
    <subcellularLocation>
        <location evidence="2">Mitochondrion</location>
    </subcellularLocation>
</comment>
<dbReference type="EMBL" id="CAACVG010008518">
    <property type="protein sequence ID" value="VEN50122.1"/>
    <property type="molecule type" value="Genomic_DNA"/>
</dbReference>
<dbReference type="GO" id="GO:0106064">
    <property type="term" value="P:regulation of cobalamin metabolic process"/>
    <property type="evidence" value="ECO:0007669"/>
    <property type="project" value="UniProtKB-ARBA"/>
</dbReference>
<dbReference type="InterPro" id="IPR005000">
    <property type="entry name" value="Aldolase/citrate-lyase_domain"/>
</dbReference>
<keyword evidence="11" id="KW-0496">Mitochondrion</keyword>
<evidence type="ECO:0000256" key="13">
    <source>
        <dbReference type="ARBA" id="ARBA00047918"/>
    </source>
</evidence>
<comment type="catalytic activity">
    <reaction evidence="13">
        <text>glyoxylate + acetyl-CoA + H2O = (S)-malate + CoA + H(+)</text>
        <dbReference type="Rhea" id="RHEA:18181"/>
        <dbReference type="ChEBI" id="CHEBI:15377"/>
        <dbReference type="ChEBI" id="CHEBI:15378"/>
        <dbReference type="ChEBI" id="CHEBI:15589"/>
        <dbReference type="ChEBI" id="CHEBI:36655"/>
        <dbReference type="ChEBI" id="CHEBI:57287"/>
        <dbReference type="ChEBI" id="CHEBI:57288"/>
        <dbReference type="EC" id="2.3.3.9"/>
    </reaction>
</comment>
<dbReference type="GO" id="GO:0047777">
    <property type="term" value="F:(S)-citramalyl-CoA lyase activity"/>
    <property type="evidence" value="ECO:0007669"/>
    <property type="project" value="UniProtKB-EC"/>
</dbReference>
<dbReference type="Pfam" id="PF03328">
    <property type="entry name" value="HpcH_HpaI"/>
    <property type="match status" value="1"/>
</dbReference>
<evidence type="ECO:0000256" key="12">
    <source>
        <dbReference type="ARBA" id="ARBA00023239"/>
    </source>
</evidence>
<dbReference type="GO" id="GO:0016787">
    <property type="term" value="F:hydrolase activity"/>
    <property type="evidence" value="ECO:0007669"/>
    <property type="project" value="UniProtKB-KW"/>
</dbReference>
<dbReference type="Gene3D" id="3.20.20.60">
    <property type="entry name" value="Phosphoenolpyruvate-binding domains"/>
    <property type="match status" value="1"/>
</dbReference>
<dbReference type="PANTHER" id="PTHR11105">
    <property type="entry name" value="CITRATE LYASE SUBUNIT BETA-RELATED"/>
    <property type="match status" value="1"/>
</dbReference>
<dbReference type="OrthoDB" id="1773at2759"/>
<evidence type="ECO:0000256" key="25">
    <source>
        <dbReference type="PIRSR" id="PIRSR015582-2"/>
    </source>
</evidence>
<evidence type="ECO:0000256" key="9">
    <source>
        <dbReference type="ARBA" id="ARBA00022946"/>
    </source>
</evidence>
<comment type="catalytic activity">
    <reaction evidence="15">
        <text>(3S)-citramalyl-CoA = pyruvate + acetyl-CoA</text>
        <dbReference type="Rhea" id="RHEA:22612"/>
        <dbReference type="ChEBI" id="CHEBI:15361"/>
        <dbReference type="ChEBI" id="CHEBI:57288"/>
        <dbReference type="ChEBI" id="CHEBI:58668"/>
        <dbReference type="EC" id="4.1.3.25"/>
    </reaction>
</comment>
<keyword evidence="8 25" id="KW-0460">Magnesium</keyword>
<dbReference type="PANTHER" id="PTHR11105:SF0">
    <property type="entry name" value="CITRAMALYL-COA LYASE, MITOCHONDRIAL"/>
    <property type="match status" value="1"/>
</dbReference>